<accession>A0A0L0SDP3</accession>
<reference evidence="3 4" key="1">
    <citation type="submission" date="2009-11" db="EMBL/GenBank/DDBJ databases">
        <title>Annotation of Allomyces macrogynus ATCC 38327.</title>
        <authorList>
            <consortium name="The Broad Institute Genome Sequencing Platform"/>
            <person name="Russ C."/>
            <person name="Cuomo C."/>
            <person name="Burger G."/>
            <person name="Gray M.W."/>
            <person name="Holland P.W.H."/>
            <person name="King N."/>
            <person name="Lang F.B.F."/>
            <person name="Roger A.J."/>
            <person name="Ruiz-Trillo I."/>
            <person name="Young S.K."/>
            <person name="Zeng Q."/>
            <person name="Gargeya S."/>
            <person name="Fitzgerald M."/>
            <person name="Haas B."/>
            <person name="Abouelleil A."/>
            <person name="Alvarado L."/>
            <person name="Arachchi H.M."/>
            <person name="Berlin A."/>
            <person name="Chapman S.B."/>
            <person name="Gearin G."/>
            <person name="Goldberg J."/>
            <person name="Griggs A."/>
            <person name="Gujja S."/>
            <person name="Hansen M."/>
            <person name="Heiman D."/>
            <person name="Howarth C."/>
            <person name="Larimer J."/>
            <person name="Lui A."/>
            <person name="MacDonald P.J.P."/>
            <person name="McCowen C."/>
            <person name="Montmayeur A."/>
            <person name="Murphy C."/>
            <person name="Neiman D."/>
            <person name="Pearson M."/>
            <person name="Priest M."/>
            <person name="Roberts A."/>
            <person name="Saif S."/>
            <person name="Shea T."/>
            <person name="Sisk P."/>
            <person name="Stolte C."/>
            <person name="Sykes S."/>
            <person name="Wortman J."/>
            <person name="Nusbaum C."/>
            <person name="Birren B."/>
        </authorList>
    </citation>
    <scope>NUCLEOTIDE SEQUENCE [LARGE SCALE GENOMIC DNA]</scope>
    <source>
        <strain evidence="3 4">ATCC 38327</strain>
    </source>
</reference>
<dbReference type="Proteomes" id="UP000054350">
    <property type="component" value="Unassembled WGS sequence"/>
</dbReference>
<name>A0A0L0SDP3_ALLM3</name>
<evidence type="ECO:0000256" key="1">
    <source>
        <dbReference type="SAM" id="MobiDB-lite"/>
    </source>
</evidence>
<keyword evidence="2" id="KW-0472">Membrane</keyword>
<proteinExistence type="predicted"/>
<dbReference type="EMBL" id="GG745336">
    <property type="protein sequence ID" value="KNE60606.1"/>
    <property type="molecule type" value="Genomic_DNA"/>
</dbReference>
<protein>
    <submittedName>
        <fullName evidence="3">Uncharacterized protein</fullName>
    </submittedName>
</protein>
<reference evidence="4" key="2">
    <citation type="submission" date="2009-11" db="EMBL/GenBank/DDBJ databases">
        <title>The Genome Sequence of Allomyces macrogynus strain ATCC 38327.</title>
        <authorList>
            <consortium name="The Broad Institute Genome Sequencing Platform"/>
            <person name="Russ C."/>
            <person name="Cuomo C."/>
            <person name="Shea T."/>
            <person name="Young S.K."/>
            <person name="Zeng Q."/>
            <person name="Koehrsen M."/>
            <person name="Haas B."/>
            <person name="Borodovsky M."/>
            <person name="Guigo R."/>
            <person name="Alvarado L."/>
            <person name="Berlin A."/>
            <person name="Borenstein D."/>
            <person name="Chen Z."/>
            <person name="Engels R."/>
            <person name="Freedman E."/>
            <person name="Gellesch M."/>
            <person name="Goldberg J."/>
            <person name="Griggs A."/>
            <person name="Gujja S."/>
            <person name="Heiman D."/>
            <person name="Hepburn T."/>
            <person name="Howarth C."/>
            <person name="Jen D."/>
            <person name="Larson L."/>
            <person name="Lewis B."/>
            <person name="Mehta T."/>
            <person name="Park D."/>
            <person name="Pearson M."/>
            <person name="Roberts A."/>
            <person name="Saif S."/>
            <person name="Shenoy N."/>
            <person name="Sisk P."/>
            <person name="Stolte C."/>
            <person name="Sykes S."/>
            <person name="Walk T."/>
            <person name="White J."/>
            <person name="Yandava C."/>
            <person name="Burger G."/>
            <person name="Gray M.W."/>
            <person name="Holland P.W.H."/>
            <person name="King N."/>
            <person name="Lang F.B.F."/>
            <person name="Roger A.J."/>
            <person name="Ruiz-Trillo I."/>
            <person name="Lander E."/>
            <person name="Nusbaum C."/>
        </authorList>
    </citation>
    <scope>NUCLEOTIDE SEQUENCE [LARGE SCALE GENOMIC DNA]</scope>
    <source>
        <strain evidence="4">ATCC 38327</strain>
    </source>
</reference>
<keyword evidence="2" id="KW-0812">Transmembrane</keyword>
<sequence length="205" mass="21212">MCHAGNPRDGNDAPGLCGFAVAADKSHVFGIAAYKQTAGTLLQGTLWRQEQDAQVQPCLLGGLAVYMPKEVVLGLTMAFWCPTAVASTTATSSTATGTTTTAPSSSDTAGADTRDDQTSSSTALKIDLGAGAVVLVALIAGFVFYRRRQQQRVRSPSQKPGSERGVLPAGSVTPVEQPASPLYLPPAPAQRPGPRAPDTLYLPSA</sequence>
<feature type="transmembrane region" description="Helical" evidence="2">
    <location>
        <begin position="128"/>
        <end position="145"/>
    </location>
</feature>
<feature type="region of interest" description="Disordered" evidence="1">
    <location>
        <begin position="150"/>
        <end position="205"/>
    </location>
</feature>
<evidence type="ECO:0000313" key="3">
    <source>
        <dbReference type="EMBL" id="KNE60606.1"/>
    </source>
</evidence>
<dbReference type="AlphaFoldDB" id="A0A0L0SDP3"/>
<feature type="compositionally biased region" description="Pro residues" evidence="1">
    <location>
        <begin position="183"/>
        <end position="195"/>
    </location>
</feature>
<dbReference type="VEuPathDB" id="FungiDB:AMAG_05986"/>
<keyword evidence="2" id="KW-1133">Transmembrane helix</keyword>
<evidence type="ECO:0000313" key="4">
    <source>
        <dbReference type="Proteomes" id="UP000054350"/>
    </source>
</evidence>
<organism evidence="3 4">
    <name type="scientific">Allomyces macrogynus (strain ATCC 38327)</name>
    <name type="common">Allomyces javanicus var. macrogynus</name>
    <dbReference type="NCBI Taxonomy" id="578462"/>
    <lineage>
        <taxon>Eukaryota</taxon>
        <taxon>Fungi</taxon>
        <taxon>Fungi incertae sedis</taxon>
        <taxon>Blastocladiomycota</taxon>
        <taxon>Blastocladiomycetes</taxon>
        <taxon>Blastocladiales</taxon>
        <taxon>Blastocladiaceae</taxon>
        <taxon>Allomyces</taxon>
    </lineage>
</organism>
<gene>
    <name evidence="3" type="ORF">AMAG_05986</name>
</gene>
<keyword evidence="4" id="KW-1185">Reference proteome</keyword>
<feature type="region of interest" description="Disordered" evidence="1">
    <location>
        <begin position="90"/>
        <end position="117"/>
    </location>
</feature>
<evidence type="ECO:0000256" key="2">
    <source>
        <dbReference type="SAM" id="Phobius"/>
    </source>
</evidence>
<feature type="compositionally biased region" description="Low complexity" evidence="1">
    <location>
        <begin position="90"/>
        <end position="111"/>
    </location>
</feature>